<dbReference type="EMBL" id="CM023487">
    <property type="protein sequence ID" value="KAH6925761.1"/>
    <property type="molecule type" value="Genomic_DNA"/>
</dbReference>
<name>A0ACB7RVR8_HYAAI</name>
<proteinExistence type="predicted"/>
<keyword evidence="2" id="KW-1185">Reference proteome</keyword>
<organism evidence="1 2">
    <name type="scientific">Hyalomma asiaticum</name>
    <name type="common">Tick</name>
    <dbReference type="NCBI Taxonomy" id="266040"/>
    <lineage>
        <taxon>Eukaryota</taxon>
        <taxon>Metazoa</taxon>
        <taxon>Ecdysozoa</taxon>
        <taxon>Arthropoda</taxon>
        <taxon>Chelicerata</taxon>
        <taxon>Arachnida</taxon>
        <taxon>Acari</taxon>
        <taxon>Parasitiformes</taxon>
        <taxon>Ixodida</taxon>
        <taxon>Ixodoidea</taxon>
        <taxon>Ixodidae</taxon>
        <taxon>Hyalomminae</taxon>
        <taxon>Hyalomma</taxon>
    </lineage>
</organism>
<dbReference type="Proteomes" id="UP000821845">
    <property type="component" value="Chromosome 7"/>
</dbReference>
<reference evidence="1" key="1">
    <citation type="submission" date="2020-05" db="EMBL/GenBank/DDBJ databases">
        <title>Large-scale comparative analyses of tick genomes elucidate their genetic diversity and vector capacities.</title>
        <authorList>
            <person name="Jia N."/>
            <person name="Wang J."/>
            <person name="Shi W."/>
            <person name="Du L."/>
            <person name="Sun Y."/>
            <person name="Zhan W."/>
            <person name="Jiang J."/>
            <person name="Wang Q."/>
            <person name="Zhang B."/>
            <person name="Ji P."/>
            <person name="Sakyi L.B."/>
            <person name="Cui X."/>
            <person name="Yuan T."/>
            <person name="Jiang B."/>
            <person name="Yang W."/>
            <person name="Lam T.T.-Y."/>
            <person name="Chang Q."/>
            <person name="Ding S."/>
            <person name="Wang X."/>
            <person name="Zhu J."/>
            <person name="Ruan X."/>
            <person name="Zhao L."/>
            <person name="Wei J."/>
            <person name="Que T."/>
            <person name="Du C."/>
            <person name="Cheng J."/>
            <person name="Dai P."/>
            <person name="Han X."/>
            <person name="Huang E."/>
            <person name="Gao Y."/>
            <person name="Liu J."/>
            <person name="Shao H."/>
            <person name="Ye R."/>
            <person name="Li L."/>
            <person name="Wei W."/>
            <person name="Wang X."/>
            <person name="Wang C."/>
            <person name="Yang T."/>
            <person name="Huo Q."/>
            <person name="Li W."/>
            <person name="Guo W."/>
            <person name="Chen H."/>
            <person name="Zhou L."/>
            <person name="Ni X."/>
            <person name="Tian J."/>
            <person name="Zhou Y."/>
            <person name="Sheng Y."/>
            <person name="Liu T."/>
            <person name="Pan Y."/>
            <person name="Xia L."/>
            <person name="Li J."/>
            <person name="Zhao F."/>
            <person name="Cao W."/>
        </authorList>
    </citation>
    <scope>NUCLEOTIDE SEQUENCE</scope>
    <source>
        <strain evidence="1">Hyas-2018</strain>
    </source>
</reference>
<sequence>MRPRGAATGHLHRVAKAPFWGRSLGLVTEYYLSHHPHTHALRPFNGGYVVGRDYFRVFVHFQKPRATLRAHTRQSIRRSDSAKPQHPHCVRLKLEKTGAPPGDRLTSLQNIDEIVWGPIVA</sequence>
<comment type="caution">
    <text evidence="1">The sequence shown here is derived from an EMBL/GenBank/DDBJ whole genome shotgun (WGS) entry which is preliminary data.</text>
</comment>
<protein>
    <submittedName>
        <fullName evidence="1">Uncharacterized protein</fullName>
    </submittedName>
</protein>
<gene>
    <name evidence="1" type="ORF">HPB50_009806</name>
</gene>
<evidence type="ECO:0000313" key="1">
    <source>
        <dbReference type="EMBL" id="KAH6925761.1"/>
    </source>
</evidence>
<evidence type="ECO:0000313" key="2">
    <source>
        <dbReference type="Proteomes" id="UP000821845"/>
    </source>
</evidence>
<accession>A0ACB7RVR8</accession>